<reference evidence="3" key="1">
    <citation type="submission" date="2021-02" db="EMBL/GenBank/DDBJ databases">
        <authorList>
            <person name="Dougan E. K."/>
            <person name="Rhodes N."/>
            <person name="Thang M."/>
            <person name="Chan C."/>
        </authorList>
    </citation>
    <scope>NUCLEOTIDE SEQUENCE</scope>
</reference>
<dbReference type="GO" id="GO:0003723">
    <property type="term" value="F:RNA binding"/>
    <property type="evidence" value="ECO:0007669"/>
    <property type="project" value="UniProtKB-KW"/>
</dbReference>
<sequence>MTKQRQPRIWIAVLSTLVAVKLCSFSAFVSALVTANQHRNVVRRPLVGLHQADSSESAMVDTIWSKTDQSASVPGREANQTRQRKWREKQDQNGHIFVSNDFRAKRIATRIKKRMQLTGRVVLRTIGARPTNEVLKAISRANEMLQGSDLKGEQVLGAVPYFKEIRSVGSDGEDEVSNVLFFECMLLPRPRLEDVTVDEKQVLATGVKEKISKMAAAVKSRLRENAVAVVLGRGAGQLHLAVKAILLAGRFLREDEGESGEKLKVPAIALMPAMQEFAPRHVKSSKHKKRGEDDEVSIGMRLECVDVRDRWDPSASEGVEDSGTEPNKVTAPWEEA</sequence>
<dbReference type="Proteomes" id="UP000604046">
    <property type="component" value="Unassembled WGS sequence"/>
</dbReference>
<name>A0A812SYZ6_9DINO</name>
<organism evidence="3 4">
    <name type="scientific">Symbiodinium natans</name>
    <dbReference type="NCBI Taxonomy" id="878477"/>
    <lineage>
        <taxon>Eukaryota</taxon>
        <taxon>Sar</taxon>
        <taxon>Alveolata</taxon>
        <taxon>Dinophyceae</taxon>
        <taxon>Suessiales</taxon>
        <taxon>Symbiodiniaceae</taxon>
        <taxon>Symbiodinium</taxon>
    </lineage>
</organism>
<dbReference type="OrthoDB" id="417722at2759"/>
<feature type="region of interest" description="Disordered" evidence="2">
    <location>
        <begin position="68"/>
        <end position="90"/>
    </location>
</feature>
<dbReference type="AlphaFoldDB" id="A0A812SYZ6"/>
<feature type="region of interest" description="Disordered" evidence="2">
    <location>
        <begin position="311"/>
        <end position="336"/>
    </location>
</feature>
<protein>
    <submittedName>
        <fullName evidence="3">Uncharacterized protein</fullName>
    </submittedName>
</protein>
<dbReference type="Gene3D" id="3.30.110.20">
    <property type="entry name" value="Alba-like domain"/>
    <property type="match status" value="2"/>
</dbReference>
<evidence type="ECO:0000313" key="3">
    <source>
        <dbReference type="EMBL" id="CAE7508315.1"/>
    </source>
</evidence>
<gene>
    <name evidence="3" type="ORF">SNAT2548_LOCUS28464</name>
</gene>
<comment type="caution">
    <text evidence="3">The sequence shown here is derived from an EMBL/GenBank/DDBJ whole genome shotgun (WGS) entry which is preliminary data.</text>
</comment>
<accession>A0A812SYZ6</accession>
<dbReference type="EMBL" id="CAJNDS010002518">
    <property type="protein sequence ID" value="CAE7508315.1"/>
    <property type="molecule type" value="Genomic_DNA"/>
</dbReference>
<evidence type="ECO:0000313" key="4">
    <source>
        <dbReference type="Proteomes" id="UP000604046"/>
    </source>
</evidence>
<proteinExistence type="predicted"/>
<evidence type="ECO:0000256" key="1">
    <source>
        <dbReference type="ARBA" id="ARBA00022884"/>
    </source>
</evidence>
<evidence type="ECO:0000256" key="2">
    <source>
        <dbReference type="SAM" id="MobiDB-lite"/>
    </source>
</evidence>
<keyword evidence="1" id="KW-0694">RNA-binding</keyword>
<dbReference type="InterPro" id="IPR036882">
    <property type="entry name" value="Alba-like_dom_sf"/>
</dbReference>
<keyword evidence="4" id="KW-1185">Reference proteome</keyword>